<dbReference type="Pfam" id="PF01541">
    <property type="entry name" value="GIY-YIG"/>
    <property type="match status" value="1"/>
</dbReference>
<dbReference type="EMBL" id="JBHUIP010000004">
    <property type="protein sequence ID" value="MFD2262535.1"/>
    <property type="molecule type" value="Genomic_DNA"/>
</dbReference>
<dbReference type="Proteomes" id="UP001597295">
    <property type="component" value="Unassembled WGS sequence"/>
</dbReference>
<dbReference type="PROSITE" id="PS50164">
    <property type="entry name" value="GIY_YIG"/>
    <property type="match status" value="1"/>
</dbReference>
<dbReference type="Gene3D" id="3.40.1440.10">
    <property type="entry name" value="GIY-YIG endonuclease"/>
    <property type="match status" value="1"/>
</dbReference>
<dbReference type="SUPFAM" id="SSF82771">
    <property type="entry name" value="GIY-YIG endonuclease"/>
    <property type="match status" value="1"/>
</dbReference>
<dbReference type="InterPro" id="IPR000305">
    <property type="entry name" value="GIY-YIG_endonuc"/>
</dbReference>
<dbReference type="CDD" id="cd10449">
    <property type="entry name" value="GIY-YIG_SLX1_like"/>
    <property type="match status" value="1"/>
</dbReference>
<sequence length="83" mass="9693">MWYVYILRSEHTPSQEYTGVTGDLKQRLVDHNAGRSSHTAKFKPWILIWYSAFPDKGIALDFERYLKSHSGRAFAKKRLLPPL</sequence>
<organism evidence="2 3">
    <name type="scientific">Lacibacterium aquatile</name>
    <dbReference type="NCBI Taxonomy" id="1168082"/>
    <lineage>
        <taxon>Bacteria</taxon>
        <taxon>Pseudomonadati</taxon>
        <taxon>Pseudomonadota</taxon>
        <taxon>Alphaproteobacteria</taxon>
        <taxon>Rhodospirillales</taxon>
        <taxon>Rhodospirillaceae</taxon>
    </lineage>
</organism>
<dbReference type="RefSeq" id="WP_379875495.1">
    <property type="nucleotide sequence ID" value="NZ_JBHUIP010000004.1"/>
</dbReference>
<name>A0ABW5DP43_9PROT</name>
<evidence type="ECO:0000313" key="3">
    <source>
        <dbReference type="Proteomes" id="UP001597295"/>
    </source>
</evidence>
<evidence type="ECO:0000259" key="1">
    <source>
        <dbReference type="PROSITE" id="PS50164"/>
    </source>
</evidence>
<feature type="domain" description="GIY-YIG" evidence="1">
    <location>
        <begin position="1"/>
        <end position="76"/>
    </location>
</feature>
<evidence type="ECO:0000313" key="2">
    <source>
        <dbReference type="EMBL" id="MFD2262535.1"/>
    </source>
</evidence>
<gene>
    <name evidence="2" type="ORF">ACFSM5_06520</name>
</gene>
<dbReference type="InterPro" id="IPR035901">
    <property type="entry name" value="GIY-YIG_endonuc_sf"/>
</dbReference>
<accession>A0ABW5DP43</accession>
<proteinExistence type="predicted"/>
<reference evidence="3" key="1">
    <citation type="journal article" date="2019" name="Int. J. Syst. Evol. Microbiol.">
        <title>The Global Catalogue of Microorganisms (GCM) 10K type strain sequencing project: providing services to taxonomists for standard genome sequencing and annotation.</title>
        <authorList>
            <consortium name="The Broad Institute Genomics Platform"/>
            <consortium name="The Broad Institute Genome Sequencing Center for Infectious Disease"/>
            <person name="Wu L."/>
            <person name="Ma J."/>
        </authorList>
    </citation>
    <scope>NUCLEOTIDE SEQUENCE [LARGE SCALE GENOMIC DNA]</scope>
    <source>
        <strain evidence="3">CGMCC 1.19062</strain>
    </source>
</reference>
<keyword evidence="3" id="KW-1185">Reference proteome</keyword>
<protein>
    <submittedName>
        <fullName evidence="2">GIY-YIG nuclease family protein</fullName>
    </submittedName>
</protein>
<comment type="caution">
    <text evidence="2">The sequence shown here is derived from an EMBL/GenBank/DDBJ whole genome shotgun (WGS) entry which is preliminary data.</text>
</comment>